<dbReference type="InterPro" id="IPR038084">
    <property type="entry name" value="PduO/GlcC-like_sf"/>
</dbReference>
<accession>A0A7X1KMZ6</accession>
<keyword evidence="3" id="KW-1185">Reference proteome</keyword>
<dbReference type="PANTHER" id="PTHR34309">
    <property type="entry name" value="SLR1406 PROTEIN"/>
    <property type="match status" value="1"/>
</dbReference>
<evidence type="ECO:0000313" key="2">
    <source>
        <dbReference type="EMBL" id="MBC2667122.1"/>
    </source>
</evidence>
<sequence length="183" mass="18408">MKLVLIAALAACAACPGLAQAPSAEEAAAYQPSLAARIAAMPMNTPRAKGPSLQTAINLALAAVEACGAKGGNVSFLVTDSAAVPIVLLSGDGAGERGQLIAQTKAYTVVKYRAPSGDVKQKARTDPKLARELALNPNIGEARFGAFPLMSGGELIGTLAITGLPGGGDEACAKQAMAKVPLR</sequence>
<protein>
    <submittedName>
        <fullName evidence="2">Heme-binding protein</fullName>
    </submittedName>
</protein>
<proteinExistence type="predicted"/>
<feature type="signal peptide" evidence="1">
    <location>
        <begin position="1"/>
        <end position="21"/>
    </location>
</feature>
<dbReference type="Pfam" id="PF03928">
    <property type="entry name" value="HbpS-like"/>
    <property type="match status" value="1"/>
</dbReference>
<dbReference type="RefSeq" id="WP_185665422.1">
    <property type="nucleotide sequence ID" value="NZ_JACLAW010000015.1"/>
</dbReference>
<dbReference type="InterPro" id="IPR005624">
    <property type="entry name" value="PduO/GlcC-like"/>
</dbReference>
<feature type="chain" id="PRO_5030737415" evidence="1">
    <location>
        <begin position="22"/>
        <end position="183"/>
    </location>
</feature>
<evidence type="ECO:0000313" key="3">
    <source>
        <dbReference type="Proteomes" id="UP000566813"/>
    </source>
</evidence>
<dbReference type="AlphaFoldDB" id="A0A7X1KMZ6"/>
<dbReference type="PANTHER" id="PTHR34309:SF10">
    <property type="entry name" value="SLR1406 PROTEIN"/>
    <property type="match status" value="1"/>
</dbReference>
<dbReference type="Gene3D" id="3.30.450.150">
    <property type="entry name" value="Haem-degrading domain"/>
    <property type="match status" value="1"/>
</dbReference>
<reference evidence="2 3" key="1">
    <citation type="submission" date="2020-08" db="EMBL/GenBank/DDBJ databases">
        <title>The genome sequence of type strain Novosphingobium flavum NBRC 111647.</title>
        <authorList>
            <person name="Liu Y."/>
        </authorList>
    </citation>
    <scope>NUCLEOTIDE SEQUENCE [LARGE SCALE GENOMIC DNA]</scope>
    <source>
        <strain evidence="2 3">NBRC 111647</strain>
    </source>
</reference>
<comment type="caution">
    <text evidence="2">The sequence shown here is derived from an EMBL/GenBank/DDBJ whole genome shotgun (WGS) entry which is preliminary data.</text>
</comment>
<dbReference type="SUPFAM" id="SSF143744">
    <property type="entry name" value="GlcG-like"/>
    <property type="match status" value="1"/>
</dbReference>
<evidence type="ECO:0000256" key="1">
    <source>
        <dbReference type="SAM" id="SignalP"/>
    </source>
</evidence>
<dbReference type="InterPro" id="IPR052517">
    <property type="entry name" value="GlcG_carb_metab_protein"/>
</dbReference>
<dbReference type="Proteomes" id="UP000566813">
    <property type="component" value="Unassembled WGS sequence"/>
</dbReference>
<organism evidence="2 3">
    <name type="scientific">Novosphingobium flavum</name>
    <dbReference type="NCBI Taxonomy" id="1778672"/>
    <lineage>
        <taxon>Bacteria</taxon>
        <taxon>Pseudomonadati</taxon>
        <taxon>Pseudomonadota</taxon>
        <taxon>Alphaproteobacteria</taxon>
        <taxon>Sphingomonadales</taxon>
        <taxon>Sphingomonadaceae</taxon>
        <taxon>Novosphingobium</taxon>
    </lineage>
</organism>
<dbReference type="EMBL" id="JACLAW010000015">
    <property type="protein sequence ID" value="MBC2667122.1"/>
    <property type="molecule type" value="Genomic_DNA"/>
</dbReference>
<name>A0A7X1KMZ6_9SPHN</name>
<gene>
    <name evidence="2" type="ORF">H7F51_16505</name>
</gene>
<keyword evidence="1" id="KW-0732">Signal</keyword>